<reference evidence="1 2" key="1">
    <citation type="submission" date="2024-04" db="EMBL/GenBank/DDBJ databases">
        <title>Draft genome sequence of Sessilibacter corallicola NBRC 116591.</title>
        <authorList>
            <person name="Miyakawa T."/>
            <person name="Kusuya Y."/>
            <person name="Miura T."/>
        </authorList>
    </citation>
    <scope>NUCLEOTIDE SEQUENCE [LARGE SCALE GENOMIC DNA]</scope>
    <source>
        <strain evidence="1 2">KU-00831-HH</strain>
    </source>
</reference>
<evidence type="ECO:0000313" key="1">
    <source>
        <dbReference type="EMBL" id="GAA6166551.1"/>
    </source>
</evidence>
<accession>A0ABQ0A4H7</accession>
<proteinExistence type="predicted"/>
<organism evidence="1 2">
    <name type="scientific">Sessilibacter corallicola</name>
    <dbReference type="NCBI Taxonomy" id="2904075"/>
    <lineage>
        <taxon>Bacteria</taxon>
        <taxon>Pseudomonadati</taxon>
        <taxon>Pseudomonadota</taxon>
        <taxon>Gammaproteobacteria</taxon>
        <taxon>Cellvibrionales</taxon>
        <taxon>Cellvibrionaceae</taxon>
        <taxon>Sessilibacter</taxon>
    </lineage>
</organism>
<dbReference type="EMBL" id="BAABWN010000001">
    <property type="protein sequence ID" value="GAA6166551.1"/>
    <property type="molecule type" value="Genomic_DNA"/>
</dbReference>
<gene>
    <name evidence="1" type="ORF">NBRC116591_03610</name>
</gene>
<evidence type="ECO:0000313" key="2">
    <source>
        <dbReference type="Proteomes" id="UP001465153"/>
    </source>
</evidence>
<sequence>MALLISACSSQPTNDDFQFRTSKESLNEARKNFRRSDNNFLAILLVDHNGKVVKVKKLGSKLDDTRKDLKVVKELYNVQFAAVQPSAQEYREFILPYTVGISSSRSATETTLNAYEPQDLLDEGLRW</sequence>
<keyword evidence="2" id="KW-1185">Reference proteome</keyword>
<protein>
    <recommendedName>
        <fullName evidence="3">TonB C-terminal domain-containing protein</fullName>
    </recommendedName>
</protein>
<evidence type="ECO:0008006" key="3">
    <source>
        <dbReference type="Google" id="ProtNLM"/>
    </source>
</evidence>
<comment type="caution">
    <text evidence="1">The sequence shown here is derived from an EMBL/GenBank/DDBJ whole genome shotgun (WGS) entry which is preliminary data.</text>
</comment>
<name>A0ABQ0A4H7_9GAMM</name>
<dbReference type="Proteomes" id="UP001465153">
    <property type="component" value="Unassembled WGS sequence"/>
</dbReference>